<proteinExistence type="predicted"/>
<gene>
    <name evidence="2" type="ORF">ACFQVC_32965</name>
</gene>
<protein>
    <recommendedName>
        <fullName evidence="4">DUF1049 domain-containing protein</fullName>
    </recommendedName>
</protein>
<evidence type="ECO:0008006" key="4">
    <source>
        <dbReference type="Google" id="ProtNLM"/>
    </source>
</evidence>
<sequence>MAQWLCGVVAIGALAMLGSVALLNGPESFVFFLKRGTLLPLIAIFAVAMTAWLVLIAAGARADRREVR</sequence>
<dbReference type="Proteomes" id="UP001596523">
    <property type="component" value="Unassembled WGS sequence"/>
</dbReference>
<dbReference type="RefSeq" id="WP_381837513.1">
    <property type="nucleotide sequence ID" value="NZ_JBHTCF010000018.1"/>
</dbReference>
<evidence type="ECO:0000313" key="3">
    <source>
        <dbReference type="Proteomes" id="UP001596523"/>
    </source>
</evidence>
<evidence type="ECO:0000313" key="2">
    <source>
        <dbReference type="EMBL" id="MFC7309004.1"/>
    </source>
</evidence>
<keyword evidence="1" id="KW-0472">Membrane</keyword>
<keyword evidence="1" id="KW-1133">Transmembrane helix</keyword>
<organism evidence="2 3">
    <name type="scientific">Streptomyces monticola</name>
    <dbReference type="NCBI Taxonomy" id="2666263"/>
    <lineage>
        <taxon>Bacteria</taxon>
        <taxon>Bacillati</taxon>
        <taxon>Actinomycetota</taxon>
        <taxon>Actinomycetes</taxon>
        <taxon>Kitasatosporales</taxon>
        <taxon>Streptomycetaceae</taxon>
        <taxon>Streptomyces</taxon>
    </lineage>
</organism>
<accession>A0ABW2JSS8</accession>
<dbReference type="EMBL" id="JBHTCF010000018">
    <property type="protein sequence ID" value="MFC7309004.1"/>
    <property type="molecule type" value="Genomic_DNA"/>
</dbReference>
<keyword evidence="3" id="KW-1185">Reference proteome</keyword>
<feature type="transmembrane region" description="Helical" evidence="1">
    <location>
        <begin position="38"/>
        <end position="60"/>
    </location>
</feature>
<name>A0ABW2JSS8_9ACTN</name>
<reference evidence="3" key="1">
    <citation type="journal article" date="2019" name="Int. J. Syst. Evol. Microbiol.">
        <title>The Global Catalogue of Microorganisms (GCM) 10K type strain sequencing project: providing services to taxonomists for standard genome sequencing and annotation.</title>
        <authorList>
            <consortium name="The Broad Institute Genomics Platform"/>
            <consortium name="The Broad Institute Genome Sequencing Center for Infectious Disease"/>
            <person name="Wu L."/>
            <person name="Ma J."/>
        </authorList>
    </citation>
    <scope>NUCLEOTIDE SEQUENCE [LARGE SCALE GENOMIC DNA]</scope>
    <source>
        <strain evidence="3">SYNS20</strain>
    </source>
</reference>
<evidence type="ECO:0000256" key="1">
    <source>
        <dbReference type="SAM" id="Phobius"/>
    </source>
</evidence>
<keyword evidence="1" id="KW-0812">Transmembrane</keyword>
<comment type="caution">
    <text evidence="2">The sequence shown here is derived from an EMBL/GenBank/DDBJ whole genome shotgun (WGS) entry which is preliminary data.</text>
</comment>